<feature type="domain" description="Protein kinase" evidence="7">
    <location>
        <begin position="281"/>
        <end position="565"/>
    </location>
</feature>
<comment type="subcellular location">
    <subcellularLocation>
        <location evidence="1">Membrane</location>
        <topology evidence="1">Single-pass type I membrane protein</topology>
    </subcellularLocation>
</comment>
<feature type="compositionally biased region" description="Low complexity" evidence="4">
    <location>
        <begin position="623"/>
        <end position="639"/>
    </location>
</feature>
<dbReference type="SUPFAM" id="SSF56112">
    <property type="entry name" value="Protein kinase-like (PK-like)"/>
    <property type="match status" value="1"/>
</dbReference>
<dbReference type="InterPro" id="IPR000719">
    <property type="entry name" value="Prot_kinase_dom"/>
</dbReference>
<keyword evidence="3" id="KW-0677">Repeat</keyword>
<dbReference type="PANTHER" id="PTHR48006">
    <property type="entry name" value="LEUCINE-RICH REPEAT-CONTAINING PROTEIN DDB_G0281931-RELATED"/>
    <property type="match status" value="1"/>
</dbReference>
<keyword evidence="6" id="KW-0732">Signal</keyword>
<feature type="transmembrane region" description="Helical" evidence="5">
    <location>
        <begin position="204"/>
        <end position="228"/>
    </location>
</feature>
<dbReference type="Pfam" id="PF07714">
    <property type="entry name" value="PK_Tyr_Ser-Thr"/>
    <property type="match status" value="1"/>
</dbReference>
<evidence type="ECO:0000256" key="4">
    <source>
        <dbReference type="SAM" id="MobiDB-lite"/>
    </source>
</evidence>
<dbReference type="GO" id="GO:0004672">
    <property type="term" value="F:protein kinase activity"/>
    <property type="evidence" value="ECO:0007669"/>
    <property type="project" value="InterPro"/>
</dbReference>
<dbReference type="PANTHER" id="PTHR48006:SF50">
    <property type="entry name" value="OS03G0724300 PROTEIN"/>
    <property type="match status" value="1"/>
</dbReference>
<dbReference type="InterPro" id="IPR051824">
    <property type="entry name" value="LRR_Rcpt-Like_S/T_Kinase"/>
</dbReference>
<evidence type="ECO:0000256" key="2">
    <source>
        <dbReference type="ARBA" id="ARBA00022614"/>
    </source>
</evidence>
<feature type="signal peptide" evidence="6">
    <location>
        <begin position="1"/>
        <end position="19"/>
    </location>
</feature>
<dbReference type="Pfam" id="PF08263">
    <property type="entry name" value="LRRNT_2"/>
    <property type="match status" value="1"/>
</dbReference>
<dbReference type="InterPro" id="IPR011009">
    <property type="entry name" value="Kinase-like_dom_sf"/>
</dbReference>
<dbReference type="OrthoDB" id="676979at2759"/>
<evidence type="ECO:0000256" key="1">
    <source>
        <dbReference type="ARBA" id="ARBA00004479"/>
    </source>
</evidence>
<keyword evidence="2" id="KW-0433">Leucine-rich repeat</keyword>
<evidence type="ECO:0000313" key="8">
    <source>
        <dbReference type="RefSeq" id="XP_016441100.1"/>
    </source>
</evidence>
<dbReference type="InterPro" id="IPR013210">
    <property type="entry name" value="LRR_N_plant-typ"/>
</dbReference>
<dbReference type="GO" id="GO:0005524">
    <property type="term" value="F:ATP binding"/>
    <property type="evidence" value="ECO:0007669"/>
    <property type="project" value="InterPro"/>
</dbReference>
<keyword evidence="5" id="KW-0812">Transmembrane</keyword>
<dbReference type="FunFam" id="3.30.200.20:FF:000433">
    <property type="entry name" value="Predicted protein"/>
    <property type="match status" value="1"/>
</dbReference>
<sequence>MGTQFKAALFLLFFYSVLAKQNQLSSNLEHQDLLNLRSSLGIRARDWPRKSDPCSNWTGIGCTNGKVTSIKLTGLRRSHKGSLFPQFAVDSLANFTQLTSFNSSGFILLGPIPDWFGQRLTQLKELDLSSSSILGSLPPSLGSLSKLNSLSLSSNSITGSLNQRSSEDCRKFYADRGLVFVNGGTNGTSQTPAERPSKRGHTRLLIMVGVFGGLGVLMLLALAILLFLKICYRGNSNERCNSNVSPVVEGDNQAPVKFSSEISGSVESFTYEQILQSTSNFNETNLIKHGYTGDIFRGILEGVVPIVIKKVSLLQSEKESYKLELDLLNWITHHRFVPLLGHCLEPENEKFLVYKYMRNGDLFSLLSRDRDIEDENRQSLDWITRLKIAIGTAEGLTYLHHECNPPLVHRDVQASSILLDDRFEVRLGSLSEVCAQEGDNHNLITKIFRMPKNPEGDTAESSFTSCTYDVYCFGKVLLELVTGKVGISQSDDASTKEWLDKFLPFITIREKELVANIVDPSLILDEDLLEEMWAVAIVAKACLHPRPSKRPEMRRVLKALENPFKVVREGSFNSTRLQTTSLRRSWSAAFLGSWHHSSQDSLNASGQTSKEGMNYLKQSGRVGSHSHSSGNEHSSSCKRSSSEIFPEPQETLDIERQDMN</sequence>
<dbReference type="InterPro" id="IPR001245">
    <property type="entry name" value="Ser-Thr/Tyr_kinase_cat_dom"/>
</dbReference>
<dbReference type="PROSITE" id="PS50011">
    <property type="entry name" value="PROTEIN_KINASE_DOM"/>
    <property type="match status" value="1"/>
</dbReference>
<evidence type="ECO:0000256" key="6">
    <source>
        <dbReference type="SAM" id="SignalP"/>
    </source>
</evidence>
<gene>
    <name evidence="8" type="primary">LOC107766769</name>
</gene>
<feature type="region of interest" description="Disordered" evidence="4">
    <location>
        <begin position="618"/>
        <end position="660"/>
    </location>
</feature>
<dbReference type="FunFam" id="1.10.510.10:FF:000448">
    <property type="entry name" value="Putative LRR receptor-like serine/threonine-protein kinase"/>
    <property type="match status" value="1"/>
</dbReference>
<dbReference type="AlphaFoldDB" id="A0A1S3XMA0"/>
<reference evidence="8" key="1">
    <citation type="submission" date="2025-08" db="UniProtKB">
        <authorList>
            <consortium name="RefSeq"/>
        </authorList>
    </citation>
    <scope>IDENTIFICATION</scope>
</reference>
<proteinExistence type="predicted"/>
<name>A0A1S3XMA0_TOBAC</name>
<evidence type="ECO:0000256" key="5">
    <source>
        <dbReference type="SAM" id="Phobius"/>
    </source>
</evidence>
<keyword evidence="5" id="KW-1133">Transmembrane helix</keyword>
<organism evidence="8">
    <name type="scientific">Nicotiana tabacum</name>
    <name type="common">Common tobacco</name>
    <dbReference type="NCBI Taxonomy" id="4097"/>
    <lineage>
        <taxon>Eukaryota</taxon>
        <taxon>Viridiplantae</taxon>
        <taxon>Streptophyta</taxon>
        <taxon>Embryophyta</taxon>
        <taxon>Tracheophyta</taxon>
        <taxon>Spermatophyta</taxon>
        <taxon>Magnoliopsida</taxon>
        <taxon>eudicotyledons</taxon>
        <taxon>Gunneridae</taxon>
        <taxon>Pentapetalae</taxon>
        <taxon>asterids</taxon>
        <taxon>lamiids</taxon>
        <taxon>Solanales</taxon>
        <taxon>Solanaceae</taxon>
        <taxon>Nicotianoideae</taxon>
        <taxon>Nicotianeae</taxon>
        <taxon>Nicotiana</taxon>
    </lineage>
</organism>
<protein>
    <submittedName>
        <fullName evidence="8">Probable LRR receptor-like serine/threonine-protein kinase At2g16250 isoform X2</fullName>
    </submittedName>
</protein>
<dbReference type="RefSeq" id="XP_016441100.1">
    <property type="nucleotide sequence ID" value="XM_016585614.1"/>
</dbReference>
<dbReference type="Gene3D" id="1.10.510.10">
    <property type="entry name" value="Transferase(Phosphotransferase) domain 1"/>
    <property type="match status" value="1"/>
</dbReference>
<evidence type="ECO:0000259" key="7">
    <source>
        <dbReference type="PROSITE" id="PS50011"/>
    </source>
</evidence>
<accession>A0A1S3XMA0</accession>
<feature type="chain" id="PRO_5010310340" evidence="6">
    <location>
        <begin position="20"/>
        <end position="660"/>
    </location>
</feature>
<dbReference type="Gene3D" id="3.80.10.10">
    <property type="entry name" value="Ribonuclease Inhibitor"/>
    <property type="match status" value="1"/>
</dbReference>
<evidence type="ECO:0000256" key="3">
    <source>
        <dbReference type="ARBA" id="ARBA00022737"/>
    </source>
</evidence>
<dbReference type="InterPro" id="IPR032675">
    <property type="entry name" value="LRR_dom_sf"/>
</dbReference>
<dbReference type="SUPFAM" id="SSF52058">
    <property type="entry name" value="L domain-like"/>
    <property type="match status" value="1"/>
</dbReference>
<dbReference type="Gene3D" id="3.30.200.20">
    <property type="entry name" value="Phosphorylase Kinase, domain 1"/>
    <property type="match status" value="1"/>
</dbReference>
<dbReference type="GO" id="GO:0016020">
    <property type="term" value="C:membrane"/>
    <property type="evidence" value="ECO:0007669"/>
    <property type="project" value="UniProtKB-SubCell"/>
</dbReference>
<keyword evidence="5" id="KW-0472">Membrane</keyword>